<feature type="binding site" evidence="6">
    <location>
        <position position="906"/>
    </location>
    <ligand>
        <name>AMP</name>
        <dbReference type="ChEBI" id="CHEBI:456215"/>
    </ligand>
</feature>
<feature type="binding site" evidence="7">
    <location>
        <position position="758"/>
    </location>
    <ligand>
        <name>Zn(2+)</name>
        <dbReference type="ChEBI" id="CHEBI:29105"/>
        <label>1</label>
    </ligand>
</feature>
<dbReference type="SUPFAM" id="SSF109604">
    <property type="entry name" value="HD-domain/PDEase-like"/>
    <property type="match status" value="1"/>
</dbReference>
<feature type="region of interest" description="Disordered" evidence="9">
    <location>
        <begin position="128"/>
        <end position="183"/>
    </location>
</feature>
<dbReference type="Gene3D" id="3.30.450.40">
    <property type="match status" value="2"/>
</dbReference>
<evidence type="ECO:0000256" key="5">
    <source>
        <dbReference type="PIRSR" id="PIRSR623088-1"/>
    </source>
</evidence>
<dbReference type="EMBL" id="JAIZAY010000009">
    <property type="protein sequence ID" value="KAJ8035889.1"/>
    <property type="molecule type" value="Genomic_DNA"/>
</dbReference>
<keyword evidence="3 7" id="KW-0479">Metal-binding</keyword>
<organism evidence="11 12">
    <name type="scientific">Holothuria leucospilota</name>
    <name type="common">Black long sea cucumber</name>
    <name type="synonym">Mertensiothuria leucospilota</name>
    <dbReference type="NCBI Taxonomy" id="206669"/>
    <lineage>
        <taxon>Eukaryota</taxon>
        <taxon>Metazoa</taxon>
        <taxon>Echinodermata</taxon>
        <taxon>Eleutherozoa</taxon>
        <taxon>Echinozoa</taxon>
        <taxon>Holothuroidea</taxon>
        <taxon>Aspidochirotacea</taxon>
        <taxon>Aspidochirotida</taxon>
        <taxon>Holothuriidae</taxon>
        <taxon>Holothuria</taxon>
    </lineage>
</organism>
<feature type="binding site" evidence="7">
    <location>
        <position position="794"/>
    </location>
    <ligand>
        <name>Zn(2+)</name>
        <dbReference type="ChEBI" id="CHEBI:29105"/>
        <label>1</label>
    </ligand>
</feature>
<accession>A0A9Q1C0F1</accession>
<evidence type="ECO:0000256" key="2">
    <source>
        <dbReference type="ARBA" id="ARBA00022535"/>
    </source>
</evidence>
<feature type="binding site" evidence="6">
    <location>
        <begin position="754"/>
        <end position="758"/>
    </location>
    <ligand>
        <name>AMP</name>
        <dbReference type="ChEBI" id="CHEBI:456215"/>
    </ligand>
</feature>
<dbReference type="InterPro" id="IPR029016">
    <property type="entry name" value="GAF-like_dom_sf"/>
</dbReference>
<feature type="compositionally biased region" description="Low complexity" evidence="9">
    <location>
        <begin position="128"/>
        <end position="150"/>
    </location>
</feature>
<dbReference type="Pfam" id="PF01590">
    <property type="entry name" value="GAF"/>
    <property type="match status" value="2"/>
</dbReference>
<dbReference type="GO" id="GO:0007165">
    <property type="term" value="P:signal transduction"/>
    <property type="evidence" value="ECO:0007669"/>
    <property type="project" value="InterPro"/>
</dbReference>
<feature type="compositionally biased region" description="Polar residues" evidence="9">
    <location>
        <begin position="220"/>
        <end position="231"/>
    </location>
</feature>
<reference evidence="11" key="1">
    <citation type="submission" date="2021-10" db="EMBL/GenBank/DDBJ databases">
        <title>Tropical sea cucumber genome reveals ecological adaptation and Cuvierian tubules defense mechanism.</title>
        <authorList>
            <person name="Chen T."/>
        </authorList>
    </citation>
    <scope>NUCLEOTIDE SEQUENCE</scope>
    <source>
        <strain evidence="11">Nanhai2018</strain>
        <tissue evidence="11">Muscle</tissue>
    </source>
</reference>
<dbReference type="Proteomes" id="UP001152320">
    <property type="component" value="Chromosome 9"/>
</dbReference>
<dbReference type="InterPro" id="IPR003607">
    <property type="entry name" value="HD/PDEase_dom"/>
</dbReference>
<dbReference type="InterPro" id="IPR036971">
    <property type="entry name" value="PDEase_catalytic_dom_sf"/>
</dbReference>
<evidence type="ECO:0000259" key="10">
    <source>
        <dbReference type="PROSITE" id="PS51845"/>
    </source>
</evidence>
<dbReference type="InterPro" id="IPR003018">
    <property type="entry name" value="GAF"/>
</dbReference>
<protein>
    <recommendedName>
        <fullName evidence="8">Phosphodiesterase</fullName>
        <ecNumber evidence="8">3.1.4.-</ecNumber>
    </recommendedName>
</protein>
<feature type="binding site" evidence="6">
    <location>
        <position position="795"/>
    </location>
    <ligand>
        <name>AMP</name>
        <dbReference type="ChEBI" id="CHEBI:456215"/>
    </ligand>
</feature>
<comment type="caution">
    <text evidence="11">The sequence shown here is derived from an EMBL/GenBank/DDBJ whole genome shotgun (WGS) entry which is preliminary data.</text>
</comment>
<evidence type="ECO:0000256" key="1">
    <source>
        <dbReference type="ARBA" id="ARBA00007648"/>
    </source>
</evidence>
<dbReference type="GO" id="GO:0046872">
    <property type="term" value="F:metal ion binding"/>
    <property type="evidence" value="ECO:0007669"/>
    <property type="project" value="UniProtKB-KW"/>
</dbReference>
<dbReference type="InterPro" id="IPR023088">
    <property type="entry name" value="PDEase"/>
</dbReference>
<feature type="binding site" evidence="7">
    <location>
        <position position="906"/>
    </location>
    <ligand>
        <name>Zn(2+)</name>
        <dbReference type="ChEBI" id="CHEBI:29105"/>
        <label>1</label>
    </ligand>
</feature>
<name>A0A9Q1C0F1_HOLLE</name>
<dbReference type="InterPro" id="IPR023174">
    <property type="entry name" value="PDEase_CS"/>
</dbReference>
<dbReference type="PANTHER" id="PTHR11347">
    <property type="entry name" value="CYCLIC NUCLEOTIDE PHOSPHODIESTERASE"/>
    <property type="match status" value="1"/>
</dbReference>
<feature type="binding site" evidence="7">
    <location>
        <position position="795"/>
    </location>
    <ligand>
        <name>Zn(2+)</name>
        <dbReference type="ChEBI" id="CHEBI:29105"/>
        <label>2</label>
    </ligand>
</feature>
<dbReference type="SMART" id="SM00065">
    <property type="entry name" value="GAF"/>
    <property type="match status" value="2"/>
</dbReference>
<evidence type="ECO:0000256" key="6">
    <source>
        <dbReference type="PIRSR" id="PIRSR623088-2"/>
    </source>
</evidence>
<dbReference type="Pfam" id="PF00233">
    <property type="entry name" value="PDEase_I"/>
    <property type="match status" value="1"/>
</dbReference>
<evidence type="ECO:0000313" key="11">
    <source>
        <dbReference type="EMBL" id="KAJ8035889.1"/>
    </source>
</evidence>
<dbReference type="Gene3D" id="1.10.1300.10">
    <property type="entry name" value="3'5'-cyclic nucleotide phosphodiesterase, catalytic domain"/>
    <property type="match status" value="1"/>
</dbReference>
<dbReference type="SMART" id="SM00471">
    <property type="entry name" value="HDc"/>
    <property type="match status" value="1"/>
</dbReference>
<comment type="similarity">
    <text evidence="1 8">Belongs to the cyclic nucleotide phosphodiesterase family.</text>
</comment>
<feature type="domain" description="PDEase" evidence="10">
    <location>
        <begin position="678"/>
        <end position="1002"/>
    </location>
</feature>
<evidence type="ECO:0000313" key="12">
    <source>
        <dbReference type="Proteomes" id="UP001152320"/>
    </source>
</evidence>
<keyword evidence="2" id="KW-0140">cGMP</keyword>
<dbReference type="CDD" id="cd00077">
    <property type="entry name" value="HDc"/>
    <property type="match status" value="1"/>
</dbReference>
<evidence type="ECO:0000256" key="7">
    <source>
        <dbReference type="PIRSR" id="PIRSR623088-3"/>
    </source>
</evidence>
<dbReference type="PROSITE" id="PS00126">
    <property type="entry name" value="PDEASE_I_1"/>
    <property type="match status" value="1"/>
</dbReference>
<evidence type="ECO:0000256" key="8">
    <source>
        <dbReference type="RuleBase" id="RU363067"/>
    </source>
</evidence>
<keyword evidence="4 8" id="KW-0378">Hydrolase</keyword>
<feature type="binding site" evidence="7">
    <location>
        <position position="795"/>
    </location>
    <ligand>
        <name>Zn(2+)</name>
        <dbReference type="ChEBI" id="CHEBI:29105"/>
        <label>1</label>
    </ligand>
</feature>
<keyword evidence="12" id="KW-1185">Reference proteome</keyword>
<comment type="cofactor">
    <cofactor evidence="8">
        <name>a divalent metal cation</name>
        <dbReference type="ChEBI" id="CHEBI:60240"/>
    </cofactor>
    <text evidence="8">Binds 2 divalent metal cations per subunit. Site 1 may preferentially bind zinc ions, while site 2 has a preference for magnesium and/or manganese ions.</text>
</comment>
<gene>
    <name evidence="11" type="ORF">HOLleu_19702</name>
</gene>
<proteinExistence type="inferred from homology"/>
<feature type="binding site" evidence="6">
    <location>
        <position position="959"/>
    </location>
    <ligand>
        <name>AMP</name>
        <dbReference type="ChEBI" id="CHEBI:456215"/>
    </ligand>
</feature>
<dbReference type="EC" id="3.1.4.-" evidence="8"/>
<dbReference type="InterPro" id="IPR002073">
    <property type="entry name" value="PDEase_catalytic_dom"/>
</dbReference>
<feature type="active site" description="Proton donor" evidence="5">
    <location>
        <position position="754"/>
    </location>
</feature>
<evidence type="ECO:0000256" key="3">
    <source>
        <dbReference type="ARBA" id="ARBA00022723"/>
    </source>
</evidence>
<dbReference type="AlphaFoldDB" id="A0A9Q1C0F1"/>
<dbReference type="OrthoDB" id="295473at2759"/>
<dbReference type="SUPFAM" id="SSF55781">
    <property type="entry name" value="GAF domain-like"/>
    <property type="match status" value="2"/>
</dbReference>
<evidence type="ECO:0000256" key="9">
    <source>
        <dbReference type="SAM" id="MobiDB-lite"/>
    </source>
</evidence>
<dbReference type="PROSITE" id="PS51845">
    <property type="entry name" value="PDEASE_I_2"/>
    <property type="match status" value="1"/>
</dbReference>
<dbReference type="PRINTS" id="PR00387">
    <property type="entry name" value="PDIESTERASE1"/>
</dbReference>
<dbReference type="GO" id="GO:0004114">
    <property type="term" value="F:3',5'-cyclic-nucleotide phosphodiesterase activity"/>
    <property type="evidence" value="ECO:0007669"/>
    <property type="project" value="InterPro"/>
</dbReference>
<feature type="compositionally biased region" description="Basic and acidic residues" evidence="9">
    <location>
        <begin position="151"/>
        <end position="163"/>
    </location>
</feature>
<dbReference type="FunFam" id="1.10.1300.10:FF:000003">
    <property type="entry name" value="Phosphodiesterase"/>
    <property type="match status" value="1"/>
</dbReference>
<sequence>MNFLRCSSLGIVWSVWDSIGGWLFTDATTNEASCQDSLLDPGSEMTVHQISEKDVELWLVDNHGWFEDFVLKHAKRDLIQRWLDNHSETSGKIPAVPNSILSPTPKKTKNHSVFFGGIVSTSSNAVVVSSPSPVLSTPSSSSFSTVSSSSRKTEHSDSGEKSESTSSDEGIVPPARQRSGSRQYLRQDFARARSKAVFSTWAGATDADEDRQGQLDIGPTSPSDLSGSEPGNFNGRRRLRRASTVPPPQLHVTALSQLLESKIPRLPHRPSITKEAKLKLRSANEREFFLALVKDISNDLDLDSLREKITSNVTLLVDADNGSIFLKEGPQSNFVSKPTCSTACSSPVFKFPPHIENLIPRGSSYDDESSKQEPLVVICGEGIVGRTAESGKGLRVESCKKVGSPQYKEVESLVSVQPESILCQPIKNSEDDVIGVALVINTAGGKCFTAEDEKLLETYLTFCGIGISNAELFDTSMKEYDRNKKLLEVAHDLFEEQTCLESVVQKTMQRAQSLLHCERCSVMLVKDPNAEEVTINKVFHLSGSLQNGNSSPSFSSCDPKPPNGIIEYVVNTGERVNITDPMNDPRIDKENDEESNFETKSMLCMPIRNNKFEIIGVAQVLNREDGFPFDENDEQLFEAFTIFCGLGINNTIMYNKVSKAMALQKVALDVLSYHASATQQEVEQLKAARLPDIKKLRLTRYDFDDFSLQSDEMLRAALKMYIHLGLLETFKISSHVMCRWLLTVRKNYRPVAYHNFRHAFNVQQVMFAVLENTGIRKYLSTLEQLALMVGCLCHDLDHRGTNNAFQEKSQSALVQLYGSKATMEYHHFNHAVMILNSEGHNIFANLSSEQYSDVMNVLKRSIISTDLALHLKVRDQFFDLVKTDKFSWHQEEHKDLMKGILMTACDLAASTKPWRIQQKIAELVTSEFFDQGDKERMELKIEPTSMYDRRRKDELPEMQLGFIDGVCLPIYQGLAKIMPNTRPMLLGVKANRQKWNELNEQRKRKKAPFK</sequence>
<feature type="region of interest" description="Disordered" evidence="9">
    <location>
        <begin position="203"/>
        <end position="248"/>
    </location>
</feature>
<evidence type="ECO:0000256" key="4">
    <source>
        <dbReference type="ARBA" id="ARBA00022801"/>
    </source>
</evidence>